<dbReference type="AlphaFoldDB" id="A0A7J6WWK9"/>
<evidence type="ECO:0000313" key="1">
    <source>
        <dbReference type="EMBL" id="KAF5201814.1"/>
    </source>
</evidence>
<comment type="caution">
    <text evidence="1">The sequence shown here is derived from an EMBL/GenBank/DDBJ whole genome shotgun (WGS) entry which is preliminary data.</text>
</comment>
<proteinExistence type="predicted"/>
<dbReference type="OrthoDB" id="10523488at2759"/>
<name>A0A7J6WWK9_THATH</name>
<accession>A0A7J6WWK9</accession>
<gene>
    <name evidence="1" type="ORF">FRX31_008599</name>
</gene>
<protein>
    <submittedName>
        <fullName evidence="1">Uncharacterized protein</fullName>
    </submittedName>
</protein>
<organism evidence="1 2">
    <name type="scientific">Thalictrum thalictroides</name>
    <name type="common">Rue-anemone</name>
    <name type="synonym">Anemone thalictroides</name>
    <dbReference type="NCBI Taxonomy" id="46969"/>
    <lineage>
        <taxon>Eukaryota</taxon>
        <taxon>Viridiplantae</taxon>
        <taxon>Streptophyta</taxon>
        <taxon>Embryophyta</taxon>
        <taxon>Tracheophyta</taxon>
        <taxon>Spermatophyta</taxon>
        <taxon>Magnoliopsida</taxon>
        <taxon>Ranunculales</taxon>
        <taxon>Ranunculaceae</taxon>
        <taxon>Thalictroideae</taxon>
        <taxon>Thalictrum</taxon>
    </lineage>
</organism>
<evidence type="ECO:0000313" key="2">
    <source>
        <dbReference type="Proteomes" id="UP000554482"/>
    </source>
</evidence>
<dbReference type="Proteomes" id="UP000554482">
    <property type="component" value="Unassembled WGS sequence"/>
</dbReference>
<dbReference type="EMBL" id="JABWDY010008936">
    <property type="protein sequence ID" value="KAF5201814.1"/>
    <property type="molecule type" value="Genomic_DNA"/>
</dbReference>
<sequence length="91" mass="9991">MSYCCLCWMVNLEASCRVIPPKSFRSALKVERILYNPLSNELDFYTLIGDPAVVTSESLEAVFVNSGNSPFDLVKESMNAADPQGIACPIV</sequence>
<reference evidence="1 2" key="1">
    <citation type="submission" date="2020-06" db="EMBL/GenBank/DDBJ databases">
        <title>Transcriptomic and genomic resources for Thalictrum thalictroides and T. hernandezii: Facilitating candidate gene discovery in an emerging model plant lineage.</title>
        <authorList>
            <person name="Arias T."/>
            <person name="Riano-Pachon D.M."/>
            <person name="Di Stilio V.S."/>
        </authorList>
    </citation>
    <scope>NUCLEOTIDE SEQUENCE [LARGE SCALE GENOMIC DNA]</scope>
    <source>
        <strain evidence="2">cv. WT478/WT964</strain>
        <tissue evidence="1">Leaves</tissue>
    </source>
</reference>
<keyword evidence="2" id="KW-1185">Reference proteome</keyword>